<protein>
    <submittedName>
        <fullName evidence="1">Uncharacterized protein</fullName>
    </submittedName>
</protein>
<organism evidence="1 2">
    <name type="scientific">Microcystis aeruginosa KW</name>
    <dbReference type="NCBI Taxonomy" id="1960155"/>
    <lineage>
        <taxon>Bacteria</taxon>
        <taxon>Bacillati</taxon>
        <taxon>Cyanobacteriota</taxon>
        <taxon>Cyanophyceae</taxon>
        <taxon>Oscillatoriophycideae</taxon>
        <taxon>Chroococcales</taxon>
        <taxon>Microcystaceae</taxon>
        <taxon>Microcystis</taxon>
    </lineage>
</organism>
<proteinExistence type="predicted"/>
<sequence length="83" mass="9973">MWNDRKFGQKSTHGLKLCYTDYLQDYRGWQETIGRSQRELEELLSDSPSLKPYWDQVFLDCYATALKSWRDNPDYQSFNFPGH</sequence>
<gene>
    <name evidence="1" type="ORF">B1L04_15600</name>
</gene>
<dbReference type="Pfam" id="PF01724">
    <property type="entry name" value="DUF29"/>
    <property type="match status" value="1"/>
</dbReference>
<name>A0A1V4BSU3_MICAE</name>
<accession>A0A1V4BSU3</accession>
<dbReference type="AlphaFoldDB" id="A0A1V4BSU3"/>
<evidence type="ECO:0000313" key="1">
    <source>
        <dbReference type="EMBL" id="OPF17422.1"/>
    </source>
</evidence>
<dbReference type="EMBL" id="MVGR01000004">
    <property type="protein sequence ID" value="OPF17422.1"/>
    <property type="molecule type" value="Genomic_DNA"/>
</dbReference>
<evidence type="ECO:0000313" key="2">
    <source>
        <dbReference type="Proteomes" id="UP000189835"/>
    </source>
</evidence>
<reference evidence="1 2" key="1">
    <citation type="submission" date="2017-02" db="EMBL/GenBank/DDBJ databases">
        <title>Genome sequence of Microcystis aeruginosa KW.</title>
        <authorList>
            <person name="Oh H.-M."/>
            <person name="Ahn C.-Y."/>
            <person name="Jeong H."/>
            <person name="Srivastava A."/>
            <person name="Lee H.-G."/>
            <person name="Kang S.-R."/>
        </authorList>
    </citation>
    <scope>NUCLEOTIDE SEQUENCE [LARGE SCALE GENOMIC DNA]</scope>
    <source>
        <strain evidence="1 2">KW</strain>
    </source>
</reference>
<comment type="caution">
    <text evidence="1">The sequence shown here is derived from an EMBL/GenBank/DDBJ whole genome shotgun (WGS) entry which is preliminary data.</text>
</comment>
<dbReference type="Gene3D" id="1.20.1220.20">
    <property type="entry name" value="Uncharcterised protein PF01724"/>
    <property type="match status" value="1"/>
</dbReference>
<dbReference type="Proteomes" id="UP000189835">
    <property type="component" value="Unassembled WGS sequence"/>
</dbReference>